<evidence type="ECO:0000256" key="5">
    <source>
        <dbReference type="ARBA" id="ARBA00023277"/>
    </source>
</evidence>
<evidence type="ECO:0000256" key="8">
    <source>
        <dbReference type="ARBA" id="ARBA00038429"/>
    </source>
</evidence>
<evidence type="ECO:0000313" key="15">
    <source>
        <dbReference type="Proteomes" id="UP000785200"/>
    </source>
</evidence>
<keyword evidence="15" id="KW-1185">Reference proteome</keyword>
<feature type="domain" description="Mannosidase Ig/CBM-like" evidence="12">
    <location>
        <begin position="701"/>
        <end position="787"/>
    </location>
</feature>
<dbReference type="SUPFAM" id="SSF49303">
    <property type="entry name" value="beta-Galactosidase/glucuronidase domain"/>
    <property type="match status" value="2"/>
</dbReference>
<dbReference type="InterPro" id="IPR017853">
    <property type="entry name" value="GH"/>
</dbReference>
<evidence type="ECO:0000256" key="4">
    <source>
        <dbReference type="ARBA" id="ARBA00022801"/>
    </source>
</evidence>
<dbReference type="InterPro" id="IPR006102">
    <property type="entry name" value="Ig-like_GH2"/>
</dbReference>
<evidence type="ECO:0000256" key="7">
    <source>
        <dbReference type="ARBA" id="ARBA00023326"/>
    </source>
</evidence>
<evidence type="ECO:0000256" key="10">
    <source>
        <dbReference type="ARBA" id="ARBA00041614"/>
    </source>
</evidence>
<feature type="domain" description="Beta-mannosidase-like galactose-binding" evidence="13">
    <location>
        <begin position="20"/>
        <end position="193"/>
    </location>
</feature>
<dbReference type="OrthoDB" id="2866996at2759"/>
<keyword evidence="6" id="KW-0326">Glycosidase</keyword>
<dbReference type="SUPFAM" id="SSF51445">
    <property type="entry name" value="(Trans)glycosidases"/>
    <property type="match status" value="1"/>
</dbReference>
<evidence type="ECO:0000313" key="14">
    <source>
        <dbReference type="EMBL" id="KAG0649922.1"/>
    </source>
</evidence>
<dbReference type="Gene3D" id="2.60.40.10">
    <property type="entry name" value="Immunoglobulins"/>
    <property type="match status" value="1"/>
</dbReference>
<dbReference type="InterPro" id="IPR050887">
    <property type="entry name" value="Beta-mannosidase_GH2"/>
</dbReference>
<dbReference type="Pfam" id="PF17786">
    <property type="entry name" value="Mannosidase_ig"/>
    <property type="match status" value="1"/>
</dbReference>
<reference evidence="14" key="1">
    <citation type="submission" date="2019-07" db="EMBL/GenBank/DDBJ databases">
        <title>Hyphodiscus hymeniophilus genome sequencing and assembly.</title>
        <authorList>
            <person name="Kramer G."/>
            <person name="Nodwell J."/>
        </authorList>
    </citation>
    <scope>NUCLEOTIDE SEQUENCE</scope>
    <source>
        <strain evidence="14">ATCC 34498</strain>
    </source>
</reference>
<dbReference type="EC" id="3.2.1.25" evidence="3"/>
<organism evidence="14 15">
    <name type="scientific">Hyphodiscus hymeniophilus</name>
    <dbReference type="NCBI Taxonomy" id="353542"/>
    <lineage>
        <taxon>Eukaryota</taxon>
        <taxon>Fungi</taxon>
        <taxon>Dikarya</taxon>
        <taxon>Ascomycota</taxon>
        <taxon>Pezizomycotina</taxon>
        <taxon>Leotiomycetes</taxon>
        <taxon>Helotiales</taxon>
        <taxon>Hyphodiscaceae</taxon>
        <taxon>Hyphodiscus</taxon>
    </lineage>
</organism>
<dbReference type="InterPro" id="IPR013783">
    <property type="entry name" value="Ig-like_fold"/>
</dbReference>
<comment type="pathway">
    <text evidence="2">Glycan metabolism; N-glycan degradation.</text>
</comment>
<dbReference type="AlphaFoldDB" id="A0A9P6VKZ2"/>
<sequence length="860" mass="97994">MINPPEAVLAFKRIPISTGWTFKKTNNSGSEDAALPVSQFPTTIYQDLIHHGKIVDPFLDANEPKVQWVGEEAWTYSTKFSRPRVRSHDLNFELVFEGLDTHSTILVNFKEIQKTDNMYLEYRVNISKLIEEENELEIRFESTFLNGRKMEKMASTKPLFCHNGDQSRLQVRKAPYSYGWDWGPTMLTCGPWRPIYLEVFTAKVADLWFEVELSDSLSFANISARAEIIGGSYSDKVKFELFGPDGFLNAEKIQGAVTLATTNFEVESPQLWFPVGNGAQPLYTLKVHILSPAGDVLCSSTKRLGIRKLELIQRPLERAPGKTFFFQVNNIPIFCRGSNWIPADMFLPRITTKKYRTLVHLAAEGNQNMIRVWGGGIYEDNSFYDACDEFGILVWQDFMLACGSYPVTHQFQSNFEAEAMCNIKRLRHHPSMALWCGNNEDHMFADAYSQGGYDASDLDPKNWLKSNWPARIIYDKTLPAICAKLSPSIPYHPGSPWGGNPSNDTTVGDTHAWDVWMKASKQYPYQRYPELAGRFVSEFGLKAYPTYKTVLEFTTDPKECHPQSKIMDAHQKSSSKSTWARDNRTIALYLVENFKHGYKMSQYAYASMLVQAEAMQYAFAGWRRLWKGPGNEECAGAIVWQFNDAWPCISWSLIDFNLRPKYAYYSIKRAIAPLVVGVARVELETSRADEFTQVHIRKETRLQIWGSNFTNVDEKAELRIQAVDVYTGKTVWEKRQDMVLLRNQSTELFDDLLLDEATATTTVFLARIMRGDTVLARFVDWPQPLRHLDLPKPSVRVTVKLDYIHVSSPLPVKGVVFDVDDDIIMDDNCIDVIPGDDQIIHAKGLRGKSVGFTHLALAAD</sequence>
<dbReference type="SUPFAM" id="SSF49785">
    <property type="entry name" value="Galactose-binding domain-like"/>
    <property type="match status" value="1"/>
</dbReference>
<keyword evidence="5" id="KW-0119">Carbohydrate metabolism</keyword>
<dbReference type="Gene3D" id="3.20.20.80">
    <property type="entry name" value="Glycosidases"/>
    <property type="match status" value="1"/>
</dbReference>
<evidence type="ECO:0000259" key="12">
    <source>
        <dbReference type="Pfam" id="PF17786"/>
    </source>
</evidence>
<dbReference type="GO" id="GO:0006516">
    <property type="term" value="P:glycoprotein catabolic process"/>
    <property type="evidence" value="ECO:0007669"/>
    <property type="project" value="TreeGrafter"/>
</dbReference>
<proteinExistence type="inferred from homology"/>
<evidence type="ECO:0000256" key="6">
    <source>
        <dbReference type="ARBA" id="ARBA00023295"/>
    </source>
</evidence>
<evidence type="ECO:0000256" key="3">
    <source>
        <dbReference type="ARBA" id="ARBA00012754"/>
    </source>
</evidence>
<evidence type="ECO:0000259" key="11">
    <source>
        <dbReference type="Pfam" id="PF00703"/>
    </source>
</evidence>
<dbReference type="Gene3D" id="2.60.120.260">
    <property type="entry name" value="Galactose-binding domain-like"/>
    <property type="match status" value="1"/>
</dbReference>
<evidence type="ECO:0000256" key="1">
    <source>
        <dbReference type="ARBA" id="ARBA00000829"/>
    </source>
</evidence>
<keyword evidence="4" id="KW-0378">Hydrolase</keyword>
<dbReference type="InterPro" id="IPR008979">
    <property type="entry name" value="Galactose-bd-like_sf"/>
</dbReference>
<dbReference type="GO" id="GO:0000272">
    <property type="term" value="P:polysaccharide catabolic process"/>
    <property type="evidence" value="ECO:0007669"/>
    <property type="project" value="UniProtKB-KW"/>
</dbReference>
<dbReference type="EMBL" id="VNKQ01000007">
    <property type="protein sequence ID" value="KAG0649922.1"/>
    <property type="molecule type" value="Genomic_DNA"/>
</dbReference>
<dbReference type="InterPro" id="IPR041447">
    <property type="entry name" value="Mannosidase_ig"/>
</dbReference>
<dbReference type="Pfam" id="PF22666">
    <property type="entry name" value="Glyco_hydro_2_N2"/>
    <property type="match status" value="1"/>
</dbReference>
<dbReference type="Pfam" id="PF00703">
    <property type="entry name" value="Glyco_hydro_2"/>
    <property type="match status" value="1"/>
</dbReference>
<feature type="domain" description="Glycoside hydrolase family 2 immunoglobulin-like beta-sandwich" evidence="11">
    <location>
        <begin position="203"/>
        <end position="307"/>
    </location>
</feature>
<accession>A0A9P6VKZ2</accession>
<dbReference type="InterPro" id="IPR054593">
    <property type="entry name" value="Beta-mannosidase-like_N2"/>
</dbReference>
<evidence type="ECO:0000256" key="9">
    <source>
        <dbReference type="ARBA" id="ARBA00041069"/>
    </source>
</evidence>
<comment type="catalytic activity">
    <reaction evidence="1">
        <text>Hydrolysis of terminal, non-reducing beta-D-mannose residues in beta-D-mannosides.</text>
        <dbReference type="EC" id="3.2.1.25"/>
    </reaction>
</comment>
<dbReference type="GO" id="GO:0004567">
    <property type="term" value="F:beta-mannosidase activity"/>
    <property type="evidence" value="ECO:0007669"/>
    <property type="project" value="UniProtKB-EC"/>
</dbReference>
<comment type="similarity">
    <text evidence="8">Belongs to the glycosyl hydrolase 2 family. Beta-mannosidase B subfamily.</text>
</comment>
<dbReference type="Proteomes" id="UP000785200">
    <property type="component" value="Unassembled WGS sequence"/>
</dbReference>
<evidence type="ECO:0000256" key="2">
    <source>
        <dbReference type="ARBA" id="ARBA00004740"/>
    </source>
</evidence>
<dbReference type="FunFam" id="3.20.20.80:FF:000050">
    <property type="entry name" value="Beta-mannosidase B"/>
    <property type="match status" value="1"/>
</dbReference>
<dbReference type="PANTHER" id="PTHR43730:SF1">
    <property type="entry name" value="BETA-MANNOSIDASE"/>
    <property type="match status" value="1"/>
</dbReference>
<dbReference type="InterPro" id="IPR036156">
    <property type="entry name" value="Beta-gal/glucu_dom_sf"/>
</dbReference>
<gene>
    <name evidence="14" type="ORF">D0Z07_4074</name>
</gene>
<dbReference type="PANTHER" id="PTHR43730">
    <property type="entry name" value="BETA-MANNOSIDASE"/>
    <property type="match status" value="1"/>
</dbReference>
<evidence type="ECO:0000259" key="13">
    <source>
        <dbReference type="Pfam" id="PF22666"/>
    </source>
</evidence>
<name>A0A9P6VKZ2_9HELO</name>
<protein>
    <recommendedName>
        <fullName evidence="9">Beta-mannosidase B</fullName>
        <ecNumber evidence="3">3.2.1.25</ecNumber>
    </recommendedName>
    <alternativeName>
        <fullName evidence="10">Mannanase B</fullName>
    </alternativeName>
</protein>
<keyword evidence="7" id="KW-0624">Polysaccharide degradation</keyword>
<comment type="caution">
    <text evidence="14">The sequence shown here is derived from an EMBL/GenBank/DDBJ whole genome shotgun (WGS) entry which is preliminary data.</text>
</comment>